<dbReference type="SUPFAM" id="SSF56601">
    <property type="entry name" value="beta-lactamase/transpeptidase-like"/>
    <property type="match status" value="1"/>
</dbReference>
<dbReference type="Gene3D" id="3.40.710.10">
    <property type="entry name" value="DD-peptidase/beta-lactamase superfamily"/>
    <property type="match status" value="1"/>
</dbReference>
<dbReference type="InterPro" id="IPR001466">
    <property type="entry name" value="Beta-lactam-related"/>
</dbReference>
<comment type="caution">
    <text evidence="2">The sequence shown here is derived from an EMBL/GenBank/DDBJ whole genome shotgun (WGS) entry which is preliminary data.</text>
</comment>
<dbReference type="AlphaFoldDB" id="A0A848KEU9"/>
<dbReference type="Proteomes" id="UP000535543">
    <property type="component" value="Unassembled WGS sequence"/>
</dbReference>
<dbReference type="PANTHER" id="PTHR43319:SF3">
    <property type="entry name" value="BETA-LACTAMASE-RELATED DOMAIN-CONTAINING PROTEIN"/>
    <property type="match status" value="1"/>
</dbReference>
<sequence>MAFKIDVPQTTVHGDVDEGYGPVADQFRRNFAERGEVGAACVVYRDGVKVVDLWGGYRDGRDRRPWREDTLVTMFSTTKGVASLACALAHSRGLLDYDAAVATYWPEFAENGKSDVTVRQLLSHQAGLCAIDRPLSLEDLADLDVVADAIAQQRPAWTPGTRHGYHAISLGWYEGELIRRVDPAHRSIGQFFAEEIAAPLDLEFHIGLPASVDVDRIAHLHGFRKAEMLLHMHELPRKFVFAMLNPRSVTARSFNNPKSLAAIDEYNRPDVLAVELPAANGTGRVDSVAKAYGVVATGGHAFGLHQETLDALAIAASPPSGGTHDVVLRTDTVFSLGYIKSFPDFRFGTAAGRAFGTPGAGGSFGFADPDTGIGFCYAMNRSGFHLFDDPREVSLRNALYADVLGEMAQRPDS</sequence>
<reference evidence="2 3" key="2">
    <citation type="submission" date="2020-06" db="EMBL/GenBank/DDBJ databases">
        <title>Antribacter stalactiti gen. nov., sp. nov., a new member of the family Nacardiaceae isolated from a cave.</title>
        <authorList>
            <person name="Kim I.S."/>
        </authorList>
    </citation>
    <scope>NUCLEOTIDE SEQUENCE [LARGE SCALE GENOMIC DNA]</scope>
    <source>
        <strain evidence="2 3">YC2-7</strain>
    </source>
</reference>
<keyword evidence="3" id="KW-1185">Reference proteome</keyword>
<gene>
    <name evidence="2" type="ORF">FGL95_20770</name>
</gene>
<proteinExistence type="predicted"/>
<name>A0A848KEU9_9NOCA</name>
<dbReference type="PANTHER" id="PTHR43319">
    <property type="entry name" value="BETA-LACTAMASE-RELATED"/>
    <property type="match status" value="1"/>
</dbReference>
<accession>A0A848KEU9</accession>
<dbReference type="RefSeq" id="WP_169590372.1">
    <property type="nucleotide sequence ID" value="NZ_VCQU01000007.1"/>
</dbReference>
<evidence type="ECO:0000313" key="3">
    <source>
        <dbReference type="Proteomes" id="UP000535543"/>
    </source>
</evidence>
<dbReference type="InterPro" id="IPR012338">
    <property type="entry name" value="Beta-lactam/transpept-like"/>
</dbReference>
<organism evidence="2 3">
    <name type="scientific">Antrihabitans stalactiti</name>
    <dbReference type="NCBI Taxonomy" id="2584121"/>
    <lineage>
        <taxon>Bacteria</taxon>
        <taxon>Bacillati</taxon>
        <taxon>Actinomycetota</taxon>
        <taxon>Actinomycetes</taxon>
        <taxon>Mycobacteriales</taxon>
        <taxon>Nocardiaceae</taxon>
        <taxon>Antrihabitans</taxon>
    </lineage>
</organism>
<reference evidence="2 3" key="1">
    <citation type="submission" date="2019-05" db="EMBL/GenBank/DDBJ databases">
        <authorList>
            <person name="Lee S.D."/>
        </authorList>
    </citation>
    <scope>NUCLEOTIDE SEQUENCE [LARGE SCALE GENOMIC DNA]</scope>
    <source>
        <strain evidence="2 3">YC2-7</strain>
    </source>
</reference>
<evidence type="ECO:0000259" key="1">
    <source>
        <dbReference type="Pfam" id="PF00144"/>
    </source>
</evidence>
<evidence type="ECO:0000313" key="2">
    <source>
        <dbReference type="EMBL" id="NMN97473.1"/>
    </source>
</evidence>
<dbReference type="EMBL" id="VCQU01000007">
    <property type="protein sequence ID" value="NMN97473.1"/>
    <property type="molecule type" value="Genomic_DNA"/>
</dbReference>
<dbReference type="Pfam" id="PF00144">
    <property type="entry name" value="Beta-lactamase"/>
    <property type="match status" value="1"/>
</dbReference>
<protein>
    <submittedName>
        <fullName evidence="2">Beta-lactamase family protein</fullName>
    </submittedName>
</protein>
<feature type="domain" description="Beta-lactamase-related" evidence="1">
    <location>
        <begin position="27"/>
        <end position="386"/>
    </location>
</feature>
<dbReference type="InterPro" id="IPR052907">
    <property type="entry name" value="Beta-lactamase/esterase"/>
</dbReference>